<sequence length="83" mass="9312">MSNQFFSPFGMVRVISLVGFGLFDRGFPVVGRCVEIGIPMLNLFIAFSQNFETRQMPILERFALHICITVIWAYAHLLTASGA</sequence>
<protein>
    <submittedName>
        <fullName evidence="3">Uncharacterized protein</fullName>
    </submittedName>
</protein>
<keyword evidence="2" id="KW-0472">Membrane</keyword>
<evidence type="ECO:0000313" key="4">
    <source>
        <dbReference type="Proteomes" id="UP000323000"/>
    </source>
</evidence>
<accession>A0A5C7GU62</accession>
<reference evidence="4" key="1">
    <citation type="journal article" date="2019" name="Gigascience">
        <title>De novo genome assembly of the endangered Acer yangbiense, a plant species with extremely small populations endemic to Yunnan Province, China.</title>
        <authorList>
            <person name="Yang J."/>
            <person name="Wariss H.M."/>
            <person name="Tao L."/>
            <person name="Zhang R."/>
            <person name="Yun Q."/>
            <person name="Hollingsworth P."/>
            <person name="Dao Z."/>
            <person name="Luo G."/>
            <person name="Guo H."/>
            <person name="Ma Y."/>
            <person name="Sun W."/>
        </authorList>
    </citation>
    <scope>NUCLEOTIDE SEQUENCE [LARGE SCALE GENOMIC DNA]</scope>
    <source>
        <strain evidence="4">cv. Malutang</strain>
    </source>
</reference>
<dbReference type="AlphaFoldDB" id="A0A5C7GU62"/>
<gene>
    <name evidence="3" type="ORF">EZV62_027166</name>
</gene>
<evidence type="ECO:0000256" key="1">
    <source>
        <dbReference type="ARBA" id="ARBA00008821"/>
    </source>
</evidence>
<keyword evidence="2" id="KW-1133">Transmembrane helix</keyword>
<organism evidence="3 4">
    <name type="scientific">Acer yangbiense</name>
    <dbReference type="NCBI Taxonomy" id="1000413"/>
    <lineage>
        <taxon>Eukaryota</taxon>
        <taxon>Viridiplantae</taxon>
        <taxon>Streptophyta</taxon>
        <taxon>Embryophyta</taxon>
        <taxon>Tracheophyta</taxon>
        <taxon>Spermatophyta</taxon>
        <taxon>Magnoliopsida</taxon>
        <taxon>eudicotyledons</taxon>
        <taxon>Gunneridae</taxon>
        <taxon>Pentapetalae</taxon>
        <taxon>rosids</taxon>
        <taxon>malvids</taxon>
        <taxon>Sapindales</taxon>
        <taxon>Sapindaceae</taxon>
        <taxon>Hippocastanoideae</taxon>
        <taxon>Acereae</taxon>
        <taxon>Acer</taxon>
    </lineage>
</organism>
<keyword evidence="2" id="KW-0812">Transmembrane</keyword>
<dbReference type="EMBL" id="VAHF01000013">
    <property type="protein sequence ID" value="TXG47872.1"/>
    <property type="molecule type" value="Genomic_DNA"/>
</dbReference>
<feature type="transmembrane region" description="Helical" evidence="2">
    <location>
        <begin position="29"/>
        <end position="47"/>
    </location>
</feature>
<name>A0A5C7GU62_9ROSI</name>
<dbReference type="Proteomes" id="UP000323000">
    <property type="component" value="Chromosome 13"/>
</dbReference>
<comment type="similarity">
    <text evidence="1">Belongs to the nucleobase:cation symporter-2 (NCS2) (TC 2.A.40) family.</text>
</comment>
<dbReference type="PANTHER" id="PTHR11119">
    <property type="entry name" value="XANTHINE-URACIL / VITAMIN C PERMEASE FAMILY MEMBER"/>
    <property type="match status" value="1"/>
</dbReference>
<comment type="caution">
    <text evidence="3">The sequence shown here is derived from an EMBL/GenBank/DDBJ whole genome shotgun (WGS) entry which is preliminary data.</text>
</comment>
<evidence type="ECO:0000256" key="2">
    <source>
        <dbReference type="SAM" id="Phobius"/>
    </source>
</evidence>
<dbReference type="OrthoDB" id="1724456at2759"/>
<proteinExistence type="inferred from homology"/>
<keyword evidence="4" id="KW-1185">Reference proteome</keyword>
<feature type="transmembrane region" description="Helical" evidence="2">
    <location>
        <begin position="59"/>
        <end position="77"/>
    </location>
</feature>
<evidence type="ECO:0000313" key="3">
    <source>
        <dbReference type="EMBL" id="TXG47872.1"/>
    </source>
</evidence>